<dbReference type="AlphaFoldDB" id="A0A9W8WDQ4"/>
<proteinExistence type="predicted"/>
<evidence type="ECO:0000256" key="5">
    <source>
        <dbReference type="SAM" id="Phobius"/>
    </source>
</evidence>
<dbReference type="OrthoDB" id="3358017at2759"/>
<gene>
    <name evidence="6" type="ORF">N0V84_005467</name>
</gene>
<organism evidence="6 7">
    <name type="scientific">Fusarium piperis</name>
    <dbReference type="NCBI Taxonomy" id="1435070"/>
    <lineage>
        <taxon>Eukaryota</taxon>
        <taxon>Fungi</taxon>
        <taxon>Dikarya</taxon>
        <taxon>Ascomycota</taxon>
        <taxon>Pezizomycotina</taxon>
        <taxon>Sordariomycetes</taxon>
        <taxon>Hypocreomycetidae</taxon>
        <taxon>Hypocreales</taxon>
        <taxon>Nectriaceae</taxon>
        <taxon>Fusarium</taxon>
        <taxon>Fusarium solani species complex</taxon>
    </lineage>
</organism>
<keyword evidence="7" id="KW-1185">Reference proteome</keyword>
<comment type="caution">
    <text evidence="6">The sequence shown here is derived from an EMBL/GenBank/DDBJ whole genome shotgun (WGS) entry which is preliminary data.</text>
</comment>
<dbReference type="EMBL" id="JAPEUR010000098">
    <property type="protein sequence ID" value="KAJ4321220.1"/>
    <property type="molecule type" value="Genomic_DNA"/>
</dbReference>
<name>A0A9W8WDQ4_9HYPO</name>
<dbReference type="GO" id="GO:0016020">
    <property type="term" value="C:membrane"/>
    <property type="evidence" value="ECO:0007669"/>
    <property type="project" value="UniProtKB-SubCell"/>
</dbReference>
<feature type="transmembrane region" description="Helical" evidence="5">
    <location>
        <begin position="125"/>
        <end position="149"/>
    </location>
</feature>
<dbReference type="Pfam" id="PF04479">
    <property type="entry name" value="RTA1"/>
    <property type="match status" value="1"/>
</dbReference>
<evidence type="ECO:0000313" key="7">
    <source>
        <dbReference type="Proteomes" id="UP001140502"/>
    </source>
</evidence>
<evidence type="ECO:0000256" key="4">
    <source>
        <dbReference type="ARBA" id="ARBA00023136"/>
    </source>
</evidence>
<evidence type="ECO:0000256" key="3">
    <source>
        <dbReference type="ARBA" id="ARBA00022989"/>
    </source>
</evidence>
<comment type="subcellular location">
    <subcellularLocation>
        <location evidence="1">Membrane</location>
        <topology evidence="1">Multi-pass membrane protein</topology>
    </subcellularLocation>
</comment>
<feature type="transmembrane region" description="Helical" evidence="5">
    <location>
        <begin position="48"/>
        <end position="70"/>
    </location>
</feature>
<protein>
    <recommendedName>
        <fullName evidence="8">RTM1 protein</fullName>
    </recommendedName>
</protein>
<dbReference type="InterPro" id="IPR007568">
    <property type="entry name" value="RTA1"/>
</dbReference>
<sequence>MDHCNPNYKDAVWAFYRFEPSVEANIVFVLLFSVSTLLHILQIFRTRTWYLTALVSGGCAEIIGYIGRILNAKEDPGCWSMGPYIMQNVLVLIAPALMAASIYMILGRIILLTEGEHHALIRRRWLTKIFVFGDVASLLLQSSGGGLMAVNKDLQKIGQDIIIGGLFVQLLFFGSFIVTSSLFHRRMRISPTPKSTEPAIRWQTYLVTLYVTGILIWIRSLFRVVEFIEGNDGHLMRSEVWVFVFDGLLMLIVLVWMNWFHPGEIGMLLRGDETVGNGLELVKAGGGKKRAATMESEQM</sequence>
<evidence type="ECO:0000256" key="2">
    <source>
        <dbReference type="ARBA" id="ARBA00022692"/>
    </source>
</evidence>
<keyword evidence="3 5" id="KW-1133">Transmembrane helix</keyword>
<dbReference type="Proteomes" id="UP001140502">
    <property type="component" value="Unassembled WGS sequence"/>
</dbReference>
<dbReference type="PANTHER" id="PTHR31465">
    <property type="entry name" value="PROTEIN RTA1-RELATED"/>
    <property type="match status" value="1"/>
</dbReference>
<feature type="transmembrane region" description="Helical" evidence="5">
    <location>
        <begin position="240"/>
        <end position="260"/>
    </location>
</feature>
<feature type="transmembrane region" description="Helical" evidence="5">
    <location>
        <begin position="90"/>
        <end position="113"/>
    </location>
</feature>
<feature type="transmembrane region" description="Helical" evidence="5">
    <location>
        <begin position="204"/>
        <end position="220"/>
    </location>
</feature>
<reference evidence="6" key="1">
    <citation type="submission" date="2022-10" db="EMBL/GenBank/DDBJ databases">
        <title>Tapping the CABI collections for fungal endophytes: first genome assemblies for Collariella, Neodidymelliopsis, Ascochyta clinopodiicola, Didymella pomorum, Didymosphaeria variabile, Neocosmospora piperis and Neocucurbitaria cava.</title>
        <authorList>
            <person name="Hill R."/>
        </authorList>
    </citation>
    <scope>NUCLEOTIDE SEQUENCE</scope>
    <source>
        <strain evidence="6">IMI 366586</strain>
    </source>
</reference>
<feature type="transmembrane region" description="Helical" evidence="5">
    <location>
        <begin position="161"/>
        <end position="183"/>
    </location>
</feature>
<evidence type="ECO:0008006" key="8">
    <source>
        <dbReference type="Google" id="ProtNLM"/>
    </source>
</evidence>
<evidence type="ECO:0000256" key="1">
    <source>
        <dbReference type="ARBA" id="ARBA00004141"/>
    </source>
</evidence>
<keyword evidence="2 5" id="KW-0812">Transmembrane</keyword>
<evidence type="ECO:0000313" key="6">
    <source>
        <dbReference type="EMBL" id="KAJ4321220.1"/>
    </source>
</evidence>
<keyword evidence="4 5" id="KW-0472">Membrane</keyword>
<dbReference type="PANTHER" id="PTHR31465:SF1">
    <property type="entry name" value="PROTEIN RTA1-RELATED"/>
    <property type="match status" value="1"/>
</dbReference>
<feature type="transmembrane region" description="Helical" evidence="5">
    <location>
        <begin position="24"/>
        <end position="41"/>
    </location>
</feature>
<accession>A0A9W8WDQ4</accession>